<dbReference type="EMBL" id="CAUYUJ010017137">
    <property type="protein sequence ID" value="CAK0872127.1"/>
    <property type="molecule type" value="Genomic_DNA"/>
</dbReference>
<accession>A0ABN9VG67</accession>
<evidence type="ECO:0000256" key="1">
    <source>
        <dbReference type="SAM" id="MobiDB-lite"/>
    </source>
</evidence>
<comment type="caution">
    <text evidence="2">The sequence shown here is derived from an EMBL/GenBank/DDBJ whole genome shotgun (WGS) entry which is preliminary data.</text>
</comment>
<proteinExistence type="predicted"/>
<protein>
    <submittedName>
        <fullName evidence="2">Uncharacterized protein</fullName>
    </submittedName>
</protein>
<feature type="region of interest" description="Disordered" evidence="1">
    <location>
        <begin position="27"/>
        <end position="116"/>
    </location>
</feature>
<name>A0ABN9VG67_9DINO</name>
<organism evidence="2 3">
    <name type="scientific">Prorocentrum cordatum</name>
    <dbReference type="NCBI Taxonomy" id="2364126"/>
    <lineage>
        <taxon>Eukaryota</taxon>
        <taxon>Sar</taxon>
        <taxon>Alveolata</taxon>
        <taxon>Dinophyceae</taxon>
        <taxon>Prorocentrales</taxon>
        <taxon>Prorocentraceae</taxon>
        <taxon>Prorocentrum</taxon>
    </lineage>
</organism>
<dbReference type="Proteomes" id="UP001189429">
    <property type="component" value="Unassembled WGS sequence"/>
</dbReference>
<reference evidence="2" key="1">
    <citation type="submission" date="2023-10" db="EMBL/GenBank/DDBJ databases">
        <authorList>
            <person name="Chen Y."/>
            <person name="Shah S."/>
            <person name="Dougan E. K."/>
            <person name="Thang M."/>
            <person name="Chan C."/>
        </authorList>
    </citation>
    <scope>NUCLEOTIDE SEQUENCE [LARGE SCALE GENOMIC DNA]</scope>
</reference>
<feature type="compositionally biased region" description="Acidic residues" evidence="1">
    <location>
        <begin position="77"/>
        <end position="91"/>
    </location>
</feature>
<evidence type="ECO:0000313" key="2">
    <source>
        <dbReference type="EMBL" id="CAK0872127.1"/>
    </source>
</evidence>
<feature type="compositionally biased region" description="Basic and acidic residues" evidence="1">
    <location>
        <begin position="35"/>
        <end position="46"/>
    </location>
</feature>
<evidence type="ECO:0000313" key="3">
    <source>
        <dbReference type="Proteomes" id="UP001189429"/>
    </source>
</evidence>
<gene>
    <name evidence="2" type="ORF">PCOR1329_LOCUS57683</name>
</gene>
<sequence length="116" mass="12906">MRGEEGFRRAPCKSAPWLASALALSLTSPKAASLRGERRERREDMAPSRQSAPSARLLTRPHRSPRQVVAVRSARAEEEDEEEEEEDEKEEEERRGGGRGCSLSQGPTAQDPCLSF</sequence>
<keyword evidence="3" id="KW-1185">Reference proteome</keyword>